<evidence type="ECO:0000313" key="2">
    <source>
        <dbReference type="EMBL" id="GAX55789.1"/>
    </source>
</evidence>
<proteinExistence type="predicted"/>
<keyword evidence="1" id="KW-0472">Membrane</keyword>
<keyword evidence="3" id="KW-1185">Reference proteome</keyword>
<sequence length="183" mass="19899">MISELLRSLAAAEEAGAGPDIGKMIGSFVQHCFIGLMVVLLIIGVIVPKWAMHALTREKDNWREAFEKLGRHDGYATECPGGPLYAWVKKGAPRPEGTQPAKQYEPLPGPWFSMGRKCPVVARMHDRLVAEGSRYQSTSNKDTIGSGDVASYEAFQRNLGFTGSAATWPPGPASWAELKVLKG</sequence>
<comment type="caution">
    <text evidence="2">The sequence shown here is derived from an EMBL/GenBank/DDBJ whole genome shotgun (WGS) entry which is preliminary data.</text>
</comment>
<dbReference type="EMBL" id="BDQI01000021">
    <property type="protein sequence ID" value="GAX55789.1"/>
    <property type="molecule type" value="Genomic_DNA"/>
</dbReference>
<accession>A0A250VNX9</accession>
<dbReference type="RefSeq" id="WP_201264432.1">
    <property type="nucleotide sequence ID" value="NZ_BDQI01000021.1"/>
</dbReference>
<name>A0A250VNX9_STROL</name>
<keyword evidence="1" id="KW-1133">Transmembrane helix</keyword>
<keyword evidence="1" id="KW-0812">Transmembrane</keyword>
<dbReference type="Proteomes" id="UP000217446">
    <property type="component" value="Unassembled WGS sequence"/>
</dbReference>
<gene>
    <name evidence="2" type="ORF">SO3561_07351</name>
</gene>
<feature type="transmembrane region" description="Helical" evidence="1">
    <location>
        <begin position="28"/>
        <end position="47"/>
    </location>
</feature>
<dbReference type="AlphaFoldDB" id="A0A250VNX9"/>
<organism evidence="2 3">
    <name type="scientific">Streptomyces olivochromogenes</name>
    <dbReference type="NCBI Taxonomy" id="1963"/>
    <lineage>
        <taxon>Bacteria</taxon>
        <taxon>Bacillati</taxon>
        <taxon>Actinomycetota</taxon>
        <taxon>Actinomycetes</taxon>
        <taxon>Kitasatosporales</taxon>
        <taxon>Streptomycetaceae</taxon>
        <taxon>Streptomyces</taxon>
    </lineage>
</organism>
<reference evidence="3" key="1">
    <citation type="submission" date="2017-05" db="EMBL/GenBank/DDBJ databases">
        <title>Streptomyces olivochromogenes NBRC 3561 whole genome shotgun sequence.</title>
        <authorList>
            <person name="Dohra H."/>
            <person name="Kodani S."/>
        </authorList>
    </citation>
    <scope>NUCLEOTIDE SEQUENCE [LARGE SCALE GENOMIC DNA]</scope>
    <source>
        <strain evidence="3">NBRC 3561</strain>
    </source>
</reference>
<evidence type="ECO:0000313" key="3">
    <source>
        <dbReference type="Proteomes" id="UP000217446"/>
    </source>
</evidence>
<evidence type="ECO:0000256" key="1">
    <source>
        <dbReference type="SAM" id="Phobius"/>
    </source>
</evidence>
<protein>
    <submittedName>
        <fullName evidence="2">Uncharacterized protein</fullName>
    </submittedName>
</protein>